<evidence type="ECO:0000259" key="1">
    <source>
        <dbReference type="PROSITE" id="PS51352"/>
    </source>
</evidence>
<dbReference type="RefSeq" id="WP_228552785.1">
    <property type="nucleotide sequence ID" value="NZ_JBHSQL010000003.1"/>
</dbReference>
<feature type="domain" description="Thioredoxin" evidence="1">
    <location>
        <begin position="31"/>
        <end position="154"/>
    </location>
</feature>
<dbReference type="InterPro" id="IPR013766">
    <property type="entry name" value="Thioredoxin_domain"/>
</dbReference>
<dbReference type="SUPFAM" id="SSF52833">
    <property type="entry name" value="Thioredoxin-like"/>
    <property type="match status" value="1"/>
</dbReference>
<dbReference type="Proteomes" id="UP001596097">
    <property type="component" value="Unassembled WGS sequence"/>
</dbReference>
<organism evidence="2 3">
    <name type="scientific">Mumia xiangluensis</name>
    <dbReference type="NCBI Taxonomy" id="1678900"/>
    <lineage>
        <taxon>Bacteria</taxon>
        <taxon>Bacillati</taxon>
        <taxon>Actinomycetota</taxon>
        <taxon>Actinomycetes</taxon>
        <taxon>Propionibacteriales</taxon>
        <taxon>Nocardioidaceae</taxon>
        <taxon>Mumia</taxon>
    </lineage>
</organism>
<keyword evidence="3" id="KW-1185">Reference proteome</keyword>
<evidence type="ECO:0000313" key="2">
    <source>
        <dbReference type="EMBL" id="MFC6148644.1"/>
    </source>
</evidence>
<dbReference type="Pfam" id="PF00085">
    <property type="entry name" value="Thioredoxin"/>
    <property type="match status" value="1"/>
</dbReference>
<dbReference type="Gene3D" id="3.40.30.10">
    <property type="entry name" value="Glutaredoxin"/>
    <property type="match status" value="1"/>
</dbReference>
<evidence type="ECO:0000313" key="3">
    <source>
        <dbReference type="Proteomes" id="UP001596097"/>
    </source>
</evidence>
<gene>
    <name evidence="2" type="ORF">ACFPYK_04505</name>
</gene>
<accession>A0ABW1QJ34</accession>
<dbReference type="PROSITE" id="PS51352">
    <property type="entry name" value="THIOREDOXIN_2"/>
    <property type="match status" value="1"/>
</dbReference>
<dbReference type="EMBL" id="JBHSQL010000003">
    <property type="protein sequence ID" value="MFC6148644.1"/>
    <property type="molecule type" value="Genomic_DNA"/>
</dbReference>
<comment type="caution">
    <text evidence="2">The sequence shown here is derived from an EMBL/GenBank/DDBJ whole genome shotgun (WGS) entry which is preliminary data.</text>
</comment>
<proteinExistence type="predicted"/>
<dbReference type="InterPro" id="IPR036249">
    <property type="entry name" value="Thioredoxin-like_sf"/>
</dbReference>
<sequence>MPLGVSVLLVVLVLTAAFAAVRKRNDGRVRTVAAAPVPAEAAERDTSSRGAGHVLTPEDIGAELGSGATLVQVSSAFCAPCRSARVLLTQVAQRRDDVAYVDVDAESHLELVRRLDVMRTPTILVLDRAGAVVGRASGVPRMPEIEAVLDSVTSTPVSDVG</sequence>
<dbReference type="CDD" id="cd02947">
    <property type="entry name" value="TRX_family"/>
    <property type="match status" value="1"/>
</dbReference>
<reference evidence="3" key="1">
    <citation type="journal article" date="2019" name="Int. J. Syst. Evol. Microbiol.">
        <title>The Global Catalogue of Microorganisms (GCM) 10K type strain sequencing project: providing services to taxonomists for standard genome sequencing and annotation.</title>
        <authorList>
            <consortium name="The Broad Institute Genomics Platform"/>
            <consortium name="The Broad Institute Genome Sequencing Center for Infectious Disease"/>
            <person name="Wu L."/>
            <person name="Ma J."/>
        </authorList>
    </citation>
    <scope>NUCLEOTIDE SEQUENCE [LARGE SCALE GENOMIC DNA]</scope>
    <source>
        <strain evidence="3">CGMCC 4.7198</strain>
    </source>
</reference>
<name>A0ABW1QJ34_9ACTN</name>
<protein>
    <submittedName>
        <fullName evidence="2">Thioredoxin family protein</fullName>
    </submittedName>
</protein>